<protein>
    <submittedName>
        <fullName evidence="2">PD-(D/E)XK nuclease superfamily</fullName>
    </submittedName>
</protein>
<evidence type="ECO:0000259" key="1">
    <source>
        <dbReference type="Pfam" id="PF12705"/>
    </source>
</evidence>
<dbReference type="EMBL" id="LR798244">
    <property type="protein sequence ID" value="CAB5216892.1"/>
    <property type="molecule type" value="Genomic_DNA"/>
</dbReference>
<dbReference type="Pfam" id="PF12705">
    <property type="entry name" value="PDDEXK_1"/>
    <property type="match status" value="1"/>
</dbReference>
<dbReference type="InterPro" id="IPR038726">
    <property type="entry name" value="PDDEXK_AddAB-type"/>
</dbReference>
<feature type="domain" description="PD-(D/E)XK endonuclease-like" evidence="1">
    <location>
        <begin position="109"/>
        <end position="238"/>
    </location>
</feature>
<evidence type="ECO:0000313" key="2">
    <source>
        <dbReference type="EMBL" id="CAB5216892.1"/>
    </source>
</evidence>
<sequence length="254" mass="28368">MGKVKDLMMGDDMAMGNIVHVGNIDELKTVVVEHERSRPRSQQIQIGPSEAGNPCNRRLAYKLLGARGINTDSDPWASIVGTSVHAWLDTAFADANTRLGWDRWHTSIKIELPGYMRGTIDLYDEHTKTVIDHKVVGNTTLKKARSEGPSQQYIVQGQLYATGLRNAGYDVQHIAIAYWSRSGAMKDAYWWTMPYNETVSEQTLERLDALKHVTELIGRAALPNIPTAPDANCMWCPYYLPAITDVTEGCPGHR</sequence>
<accession>A0A6J7WL63</accession>
<proteinExistence type="predicted"/>
<dbReference type="InterPro" id="IPR011604">
    <property type="entry name" value="PDDEXK-like_dom_sf"/>
</dbReference>
<gene>
    <name evidence="2" type="ORF">UFOVP199_3</name>
</gene>
<reference evidence="2" key="1">
    <citation type="submission" date="2020-05" db="EMBL/GenBank/DDBJ databases">
        <authorList>
            <person name="Chiriac C."/>
            <person name="Salcher M."/>
            <person name="Ghai R."/>
            <person name="Kavagutti S V."/>
        </authorList>
    </citation>
    <scope>NUCLEOTIDE SEQUENCE</scope>
</reference>
<dbReference type="Gene3D" id="3.90.320.10">
    <property type="match status" value="1"/>
</dbReference>
<organism evidence="2">
    <name type="scientific">uncultured Caudovirales phage</name>
    <dbReference type="NCBI Taxonomy" id="2100421"/>
    <lineage>
        <taxon>Viruses</taxon>
        <taxon>Duplodnaviria</taxon>
        <taxon>Heunggongvirae</taxon>
        <taxon>Uroviricota</taxon>
        <taxon>Caudoviricetes</taxon>
        <taxon>Peduoviridae</taxon>
        <taxon>Maltschvirus</taxon>
        <taxon>Maltschvirus maltsch</taxon>
    </lineage>
</organism>
<name>A0A6J7WL63_9CAUD</name>